<evidence type="ECO:0000313" key="5">
    <source>
        <dbReference type="Proteomes" id="UP000545286"/>
    </source>
</evidence>
<organism evidence="4 5">
    <name type="scientific">Pseudoclavibacter helvolus</name>
    <dbReference type="NCBI Taxonomy" id="255205"/>
    <lineage>
        <taxon>Bacteria</taxon>
        <taxon>Bacillati</taxon>
        <taxon>Actinomycetota</taxon>
        <taxon>Actinomycetes</taxon>
        <taxon>Micrococcales</taxon>
        <taxon>Microbacteriaceae</taxon>
        <taxon>Pseudoclavibacter</taxon>
    </lineage>
</organism>
<reference evidence="4 5" key="1">
    <citation type="submission" date="2020-08" db="EMBL/GenBank/DDBJ databases">
        <title>Sequencing the genomes of 1000 actinobacteria strains.</title>
        <authorList>
            <person name="Klenk H.-P."/>
        </authorList>
    </citation>
    <scope>NUCLEOTIDE SEQUENCE [LARGE SCALE GENOMIC DNA]</scope>
    <source>
        <strain evidence="4 5">DSM 20419</strain>
    </source>
</reference>
<dbReference type="Pfam" id="PF18917">
    <property type="entry name" value="LiaI-LiaF-like_TM1"/>
    <property type="match status" value="1"/>
</dbReference>
<name>A0A7W4YE90_9MICO</name>
<evidence type="ECO:0000313" key="4">
    <source>
        <dbReference type="EMBL" id="MBB2957289.1"/>
    </source>
</evidence>
<dbReference type="AlphaFoldDB" id="A0A7W4YE90"/>
<evidence type="ECO:0000256" key="2">
    <source>
        <dbReference type="SAM" id="Phobius"/>
    </source>
</evidence>
<gene>
    <name evidence="4" type="ORF">FHX72_001401</name>
</gene>
<dbReference type="GO" id="GO:0008233">
    <property type="term" value="F:peptidase activity"/>
    <property type="evidence" value="ECO:0007669"/>
    <property type="project" value="UniProtKB-KW"/>
</dbReference>
<dbReference type="Proteomes" id="UP000545286">
    <property type="component" value="Unassembled WGS sequence"/>
</dbReference>
<keyword evidence="2" id="KW-0472">Membrane</keyword>
<comment type="caution">
    <text evidence="4">The sequence shown here is derived from an EMBL/GenBank/DDBJ whole genome shotgun (WGS) entry which is preliminary data.</text>
</comment>
<keyword evidence="2" id="KW-0812">Transmembrane</keyword>
<feature type="domain" description="LiaI-LiaF-like transmembrane region" evidence="3">
    <location>
        <begin position="15"/>
        <end position="56"/>
    </location>
</feature>
<accession>A0A7W4YE90</accession>
<proteinExistence type="predicted"/>
<feature type="transmembrane region" description="Helical" evidence="2">
    <location>
        <begin position="43"/>
        <end position="60"/>
    </location>
</feature>
<evidence type="ECO:0000256" key="1">
    <source>
        <dbReference type="SAM" id="MobiDB-lite"/>
    </source>
</evidence>
<feature type="transmembrane region" description="Helical" evidence="2">
    <location>
        <begin position="15"/>
        <end position="37"/>
    </location>
</feature>
<feature type="region of interest" description="Disordered" evidence="1">
    <location>
        <begin position="66"/>
        <end position="91"/>
    </location>
</feature>
<dbReference type="EMBL" id="JACHWJ010000001">
    <property type="protein sequence ID" value="MBB2957289.1"/>
    <property type="molecule type" value="Genomic_DNA"/>
</dbReference>
<dbReference type="RefSeq" id="WP_068478917.1">
    <property type="nucleotide sequence ID" value="NZ_CZJS01000089.1"/>
</dbReference>
<evidence type="ECO:0000259" key="3">
    <source>
        <dbReference type="Pfam" id="PF18917"/>
    </source>
</evidence>
<keyword evidence="4" id="KW-0645">Protease</keyword>
<dbReference type="InterPro" id="IPR043726">
    <property type="entry name" value="LiaI-LiaF-like_TM1"/>
</dbReference>
<keyword evidence="5" id="KW-1185">Reference proteome</keyword>
<keyword evidence="2" id="KW-1133">Transmembrane helix</keyword>
<dbReference type="GO" id="GO:0006508">
    <property type="term" value="P:proteolysis"/>
    <property type="evidence" value="ECO:0007669"/>
    <property type="project" value="UniProtKB-KW"/>
</dbReference>
<sequence>MIVGVVALVTNIRNWWGWILIAVGVFFLLNELVFGGLGNIWELWPVAVIVVGIVFIVNAIRGRNKTEAGRDGGGAIPPSPYGVDPVSGREN</sequence>
<dbReference type="OrthoDB" id="9845722at2"/>
<keyword evidence="4" id="KW-0378">Hydrolase</keyword>
<protein>
    <submittedName>
        <fullName evidence="4">Membrane-bound ClpP family serine protease</fullName>
    </submittedName>
</protein>